<dbReference type="Proteomes" id="UP001221898">
    <property type="component" value="Unassembled WGS sequence"/>
</dbReference>
<protein>
    <submittedName>
        <fullName evidence="2">Uncharacterized protein</fullName>
    </submittedName>
</protein>
<organism evidence="2 3">
    <name type="scientific">Aldrovandia affinis</name>
    <dbReference type="NCBI Taxonomy" id="143900"/>
    <lineage>
        <taxon>Eukaryota</taxon>
        <taxon>Metazoa</taxon>
        <taxon>Chordata</taxon>
        <taxon>Craniata</taxon>
        <taxon>Vertebrata</taxon>
        <taxon>Euteleostomi</taxon>
        <taxon>Actinopterygii</taxon>
        <taxon>Neopterygii</taxon>
        <taxon>Teleostei</taxon>
        <taxon>Notacanthiformes</taxon>
        <taxon>Halosauridae</taxon>
        <taxon>Aldrovandia</taxon>
    </lineage>
</organism>
<evidence type="ECO:0000256" key="1">
    <source>
        <dbReference type="SAM" id="MobiDB-lite"/>
    </source>
</evidence>
<evidence type="ECO:0000313" key="2">
    <source>
        <dbReference type="EMBL" id="KAJ8406103.1"/>
    </source>
</evidence>
<keyword evidence="3" id="KW-1185">Reference proteome</keyword>
<evidence type="ECO:0000313" key="3">
    <source>
        <dbReference type="Proteomes" id="UP001221898"/>
    </source>
</evidence>
<reference evidence="2" key="1">
    <citation type="journal article" date="2023" name="Science">
        <title>Genome structures resolve the early diversification of teleost fishes.</title>
        <authorList>
            <person name="Parey E."/>
            <person name="Louis A."/>
            <person name="Montfort J."/>
            <person name="Bouchez O."/>
            <person name="Roques C."/>
            <person name="Iampietro C."/>
            <person name="Lluch J."/>
            <person name="Castinel A."/>
            <person name="Donnadieu C."/>
            <person name="Desvignes T."/>
            <person name="Floi Bucao C."/>
            <person name="Jouanno E."/>
            <person name="Wen M."/>
            <person name="Mejri S."/>
            <person name="Dirks R."/>
            <person name="Jansen H."/>
            <person name="Henkel C."/>
            <person name="Chen W.J."/>
            <person name="Zahm M."/>
            <person name="Cabau C."/>
            <person name="Klopp C."/>
            <person name="Thompson A.W."/>
            <person name="Robinson-Rechavi M."/>
            <person name="Braasch I."/>
            <person name="Lecointre G."/>
            <person name="Bobe J."/>
            <person name="Postlethwait J.H."/>
            <person name="Berthelot C."/>
            <person name="Roest Crollius H."/>
            <person name="Guiguen Y."/>
        </authorList>
    </citation>
    <scope>NUCLEOTIDE SEQUENCE</scope>
    <source>
        <strain evidence="2">NC1722</strain>
    </source>
</reference>
<feature type="region of interest" description="Disordered" evidence="1">
    <location>
        <begin position="1"/>
        <end position="30"/>
    </location>
</feature>
<sequence length="93" mass="9898">MDTQQNPPTPCTILEGAPADPSAPTPAPPTSARGVGLGVLYLSPAFLSPNLSSDVPSSSLKELLGWVFVSTLIYELPGLDWTWHLRAMGDEIH</sequence>
<accession>A0AAD7SPA5</accession>
<name>A0AAD7SPA5_9TELE</name>
<dbReference type="AlphaFoldDB" id="A0AAD7SPA5"/>
<comment type="caution">
    <text evidence="2">The sequence shown here is derived from an EMBL/GenBank/DDBJ whole genome shotgun (WGS) entry which is preliminary data.</text>
</comment>
<dbReference type="EMBL" id="JAINUG010000045">
    <property type="protein sequence ID" value="KAJ8406103.1"/>
    <property type="molecule type" value="Genomic_DNA"/>
</dbReference>
<gene>
    <name evidence="2" type="ORF">AAFF_G00309910</name>
</gene>
<proteinExistence type="predicted"/>